<evidence type="ECO:0000256" key="1">
    <source>
        <dbReference type="SAM" id="MobiDB-lite"/>
    </source>
</evidence>
<gene>
    <name evidence="4" type="ORF">SAMN05216481_101939</name>
</gene>
<dbReference type="RefSeq" id="WP_093655516.1">
    <property type="nucleotide sequence ID" value="NZ_FOET01000001.1"/>
</dbReference>
<accession>A0A1H9A8F6</accession>
<evidence type="ECO:0000256" key="2">
    <source>
        <dbReference type="SAM" id="Phobius"/>
    </source>
</evidence>
<dbReference type="Proteomes" id="UP000199055">
    <property type="component" value="Unassembled WGS sequence"/>
</dbReference>
<dbReference type="AlphaFoldDB" id="A0A1H9A8F6"/>
<evidence type="ECO:0000313" key="4">
    <source>
        <dbReference type="EMBL" id="SEP72915.1"/>
    </source>
</evidence>
<feature type="region of interest" description="Disordered" evidence="1">
    <location>
        <begin position="1"/>
        <end position="49"/>
    </location>
</feature>
<evidence type="ECO:0000313" key="5">
    <source>
        <dbReference type="Proteomes" id="UP000199055"/>
    </source>
</evidence>
<name>A0A1H9A8F6_9ACTN</name>
<feature type="transmembrane region" description="Helical" evidence="2">
    <location>
        <begin position="57"/>
        <end position="75"/>
    </location>
</feature>
<organism evidence="4 5">
    <name type="scientific">Streptomyces radiopugnans</name>
    <dbReference type="NCBI Taxonomy" id="403935"/>
    <lineage>
        <taxon>Bacteria</taxon>
        <taxon>Bacillati</taxon>
        <taxon>Actinomycetota</taxon>
        <taxon>Actinomycetes</taxon>
        <taxon>Kitasatosporales</taxon>
        <taxon>Streptomycetaceae</taxon>
        <taxon>Streptomyces</taxon>
    </lineage>
</organism>
<dbReference type="STRING" id="403935.SAMN05216481_101939"/>
<protein>
    <recommendedName>
        <fullName evidence="3">DUF6286 domain-containing protein</fullName>
    </recommendedName>
</protein>
<dbReference type="EMBL" id="FOET01000001">
    <property type="protein sequence ID" value="SEP72915.1"/>
    <property type="molecule type" value="Genomic_DNA"/>
</dbReference>
<proteinExistence type="predicted"/>
<reference evidence="4 5" key="1">
    <citation type="submission" date="2016-10" db="EMBL/GenBank/DDBJ databases">
        <authorList>
            <person name="de Groot N.N."/>
        </authorList>
    </citation>
    <scope>NUCLEOTIDE SEQUENCE [LARGE SCALE GENOMIC DNA]</scope>
    <source>
        <strain evidence="4 5">CGMCC 4.3519</strain>
    </source>
</reference>
<keyword evidence="5" id="KW-1185">Reference proteome</keyword>
<feature type="transmembrane region" description="Helical" evidence="2">
    <location>
        <begin position="106"/>
        <end position="127"/>
    </location>
</feature>
<feature type="compositionally biased region" description="Gly residues" evidence="1">
    <location>
        <begin position="38"/>
        <end position="47"/>
    </location>
</feature>
<feature type="domain" description="DUF6286" evidence="3">
    <location>
        <begin position="116"/>
        <end position="223"/>
    </location>
</feature>
<keyword evidence="2" id="KW-0812">Transmembrane</keyword>
<evidence type="ECO:0000259" key="3">
    <source>
        <dbReference type="Pfam" id="PF19803"/>
    </source>
</evidence>
<keyword evidence="2" id="KW-1133">Transmembrane helix</keyword>
<dbReference type="Pfam" id="PF19803">
    <property type="entry name" value="DUF6286"/>
    <property type="match status" value="1"/>
</dbReference>
<sequence length="228" mass="24039">MSHEAQRQPAPESAADTDPDGGVPPATGSSEADRRPDGGSGGGGGGSTRRFWSARRIPAAIVALVLTVAAAVLLYEAVAASTGEPPSAWRREITADLATRPLDDPWAIAGAALAVLLGLWLVVLAVTPGLRGLLPMRGGASDGVRVRAGLERSAAEAALHDRLLDVPGVRSVRVKAGRHRIRVRARAHFRSLDEVRGDLDRALDDGVGQLGLARRMRRSARVRRPTKD</sequence>
<keyword evidence="2" id="KW-0472">Membrane</keyword>
<dbReference type="InterPro" id="IPR046253">
    <property type="entry name" value="DUF6286"/>
</dbReference>